<dbReference type="AlphaFoldDB" id="A0A6L2M0T4"/>
<organism evidence="1">
    <name type="scientific">Tanacetum cinerariifolium</name>
    <name type="common">Dalmatian daisy</name>
    <name type="synonym">Chrysanthemum cinerariifolium</name>
    <dbReference type="NCBI Taxonomy" id="118510"/>
    <lineage>
        <taxon>Eukaryota</taxon>
        <taxon>Viridiplantae</taxon>
        <taxon>Streptophyta</taxon>
        <taxon>Embryophyta</taxon>
        <taxon>Tracheophyta</taxon>
        <taxon>Spermatophyta</taxon>
        <taxon>Magnoliopsida</taxon>
        <taxon>eudicotyledons</taxon>
        <taxon>Gunneridae</taxon>
        <taxon>Pentapetalae</taxon>
        <taxon>asterids</taxon>
        <taxon>campanulids</taxon>
        <taxon>Asterales</taxon>
        <taxon>Asteraceae</taxon>
        <taxon>Asteroideae</taxon>
        <taxon>Anthemideae</taxon>
        <taxon>Anthemidinae</taxon>
        <taxon>Tanacetum</taxon>
    </lineage>
</organism>
<name>A0A6L2M0T4_TANCI</name>
<gene>
    <name evidence="1" type="ORF">Tci_039634</name>
</gene>
<evidence type="ECO:0000313" key="1">
    <source>
        <dbReference type="EMBL" id="GEU67656.1"/>
    </source>
</evidence>
<sequence>MEAETKIKTGVVRNKVKKVNATESLEHKKQKAEKGHIRAELRPQKAAEQKEKEFIVTFNLFFVITVPTRRMDEMIHGQRGWRDLSAFEDQK</sequence>
<proteinExistence type="predicted"/>
<reference evidence="1" key="1">
    <citation type="journal article" date="2019" name="Sci. Rep.">
        <title>Draft genome of Tanacetum cinerariifolium, the natural source of mosquito coil.</title>
        <authorList>
            <person name="Yamashiro T."/>
            <person name="Shiraishi A."/>
            <person name="Satake H."/>
            <person name="Nakayama K."/>
        </authorList>
    </citation>
    <scope>NUCLEOTIDE SEQUENCE</scope>
</reference>
<protein>
    <submittedName>
        <fullName evidence="1">Uncharacterized protein</fullName>
    </submittedName>
</protein>
<accession>A0A6L2M0T4</accession>
<comment type="caution">
    <text evidence="1">The sequence shown here is derived from an EMBL/GenBank/DDBJ whole genome shotgun (WGS) entry which is preliminary data.</text>
</comment>
<dbReference type="EMBL" id="BKCJ010005607">
    <property type="protein sequence ID" value="GEU67656.1"/>
    <property type="molecule type" value="Genomic_DNA"/>
</dbReference>